<keyword evidence="2" id="KW-1185">Reference proteome</keyword>
<evidence type="ECO:0000313" key="1">
    <source>
        <dbReference type="EMBL" id="PYD56150.1"/>
    </source>
</evidence>
<dbReference type="OrthoDB" id="7221041at2"/>
<name>A0A318PG13_KOMXY</name>
<proteinExistence type="predicted"/>
<gene>
    <name evidence="1" type="ORF">CFR75_12380</name>
</gene>
<accession>A0A318PG13</accession>
<sequence length="98" mass="11125">MIMREADRRQSRSLVQDDDLWERLRAIEDKLSLIIEILSPEDSDGPTLDEILGRLVTLIAAQNPMLRRIDLTTGRLLDIQEGRTPRSARPDDEDGADA</sequence>
<comment type="caution">
    <text evidence="1">The sequence shown here is derived from an EMBL/GenBank/DDBJ whole genome shotgun (WGS) entry which is preliminary data.</text>
</comment>
<organism evidence="1 2">
    <name type="scientific">Komagataeibacter xylinus</name>
    <name type="common">Gluconacetobacter xylinus</name>
    <dbReference type="NCBI Taxonomy" id="28448"/>
    <lineage>
        <taxon>Bacteria</taxon>
        <taxon>Pseudomonadati</taxon>
        <taxon>Pseudomonadota</taxon>
        <taxon>Alphaproteobacteria</taxon>
        <taxon>Acetobacterales</taxon>
        <taxon>Acetobacteraceae</taxon>
        <taxon>Komagataeibacter</taxon>
    </lineage>
</organism>
<dbReference type="RefSeq" id="WP_019091969.1">
    <property type="nucleotide sequence ID" value="NZ_CBCRXN010000035.1"/>
</dbReference>
<dbReference type="AlphaFoldDB" id="A0A318PG13"/>
<dbReference type="EMBL" id="NKUC01000030">
    <property type="protein sequence ID" value="PYD56150.1"/>
    <property type="molecule type" value="Genomic_DNA"/>
</dbReference>
<protein>
    <submittedName>
        <fullName evidence="1">Uncharacterized protein</fullName>
    </submittedName>
</protein>
<dbReference type="Proteomes" id="UP000248257">
    <property type="component" value="Unassembled WGS sequence"/>
</dbReference>
<reference evidence="1 2" key="1">
    <citation type="submission" date="2017-07" db="EMBL/GenBank/DDBJ databases">
        <title>A draft genome sequence of Komagataeibacter xylinus LMG 1515.</title>
        <authorList>
            <person name="Skraban J."/>
            <person name="Cleenwerck I."/>
            <person name="Vandamme P."/>
            <person name="Trcek J."/>
        </authorList>
    </citation>
    <scope>NUCLEOTIDE SEQUENCE [LARGE SCALE GENOMIC DNA]</scope>
    <source>
        <strain evidence="1 2">LMG 1515</strain>
    </source>
</reference>
<evidence type="ECO:0000313" key="2">
    <source>
        <dbReference type="Proteomes" id="UP000248257"/>
    </source>
</evidence>